<protein>
    <submittedName>
        <fullName evidence="4">Glutaryl 7-ACA acylase - Bacillus laterosporus</fullName>
    </submittedName>
</protein>
<dbReference type="InterPro" id="IPR008979">
    <property type="entry name" value="Galactose-bd-like_sf"/>
</dbReference>
<dbReference type="Pfam" id="PF02129">
    <property type="entry name" value="Peptidase_S15"/>
    <property type="match status" value="1"/>
</dbReference>
<reference evidence="4" key="1">
    <citation type="submission" date="2019-04" db="EMBL/GenBank/DDBJ databases">
        <authorList>
            <person name="Brambilla D."/>
        </authorList>
    </citation>
    <scope>NUCLEOTIDE SEQUENCE</scope>
    <source>
        <strain evidence="4">BAL1</strain>
    </source>
</reference>
<keyword evidence="1" id="KW-0378">Hydrolase</keyword>
<feature type="domain" description="Xaa-Pro dipeptidyl-peptidase C-terminal" evidence="3">
    <location>
        <begin position="333"/>
        <end position="570"/>
    </location>
</feature>
<dbReference type="SUPFAM" id="SSF53474">
    <property type="entry name" value="alpha/beta-Hydrolases"/>
    <property type="match status" value="1"/>
</dbReference>
<accession>A0A486XUT5</accession>
<evidence type="ECO:0000256" key="1">
    <source>
        <dbReference type="ARBA" id="ARBA00022801"/>
    </source>
</evidence>
<dbReference type="InterPro" id="IPR013736">
    <property type="entry name" value="Xaa-Pro_dipept_C"/>
</dbReference>
<dbReference type="Pfam" id="PF08530">
    <property type="entry name" value="PepX_C"/>
    <property type="match status" value="1"/>
</dbReference>
<dbReference type="SUPFAM" id="SSF49785">
    <property type="entry name" value="Galactose-binding domain-like"/>
    <property type="match status" value="1"/>
</dbReference>
<dbReference type="InterPro" id="IPR029058">
    <property type="entry name" value="AB_hydrolase_fold"/>
</dbReference>
<dbReference type="InterPro" id="IPR000383">
    <property type="entry name" value="Xaa-Pro-like_dom"/>
</dbReference>
<dbReference type="SMART" id="SM00939">
    <property type="entry name" value="PepX_C"/>
    <property type="match status" value="1"/>
</dbReference>
<sequence length="584" mass="64996">MLKFTAFCVACFVFLLGHPSMSVAASDASAREQKVDFSGPHLIPVTLDISLSGWRFATDDKPKAVILAFTPYSPQGLIDRAVFFASHDYVFLVVSSRGRGDSEGTFQPFSAADVADTAKVIQWAAAQPWSDGQVAMWGGSYVGYSQWAALAQLLAPLKTIAPAAAVYPGVDFPAYNNIRFNYSFQWLQALQGRGDWFSLAFRDAIWTERVVQLRRQGLPTTSLTKYTGSNNVIARQWLNHPTLDSYWQQAVPTDTALQQTRLPVLTITGYFDADQRGALAHHQRYISAGNEQRQNATLLLGPWDHAGTRTPTLQQAGIMVEPNSVLDLNALHLSWYDWVLKQKIQPPSLRSGIHYFLMGTNEWRYLSQMPEADVAWHLHPRSDNSFSAISPGLLSTADGPAAEFSYTYQPQQAALTNPVALTQQANEQRDVKAINGDGLVFVSELFTESMDLVGAPKLQLNISVNAVDTDIHVLLEEIMADGETLRLSFDMQRLRHRDGLNKSALLQPGRLYPVSFDSFTFIGKRIARGSRLRLSLHSNPPLYLEHNFTGPEDVSLQTAQNTNTIDVTIIQTEQQPNILWLPIK</sequence>
<dbReference type="GO" id="GO:0008239">
    <property type="term" value="F:dipeptidyl-peptidase activity"/>
    <property type="evidence" value="ECO:0007669"/>
    <property type="project" value="InterPro"/>
</dbReference>
<keyword evidence="2" id="KW-0732">Signal</keyword>
<evidence type="ECO:0000256" key="2">
    <source>
        <dbReference type="SAM" id="SignalP"/>
    </source>
</evidence>
<dbReference type="InterPro" id="IPR005674">
    <property type="entry name" value="CocE/Ser_esterase"/>
</dbReference>
<dbReference type="EMBL" id="CAAJGR010000021">
    <property type="protein sequence ID" value="VHO06088.1"/>
    <property type="molecule type" value="Genomic_DNA"/>
</dbReference>
<feature type="signal peptide" evidence="2">
    <location>
        <begin position="1"/>
        <end position="24"/>
    </location>
</feature>
<name>A0A486XUT5_9GAMM</name>
<evidence type="ECO:0000259" key="3">
    <source>
        <dbReference type="SMART" id="SM00939"/>
    </source>
</evidence>
<dbReference type="AlphaFoldDB" id="A0A486XUT5"/>
<organism evidence="4">
    <name type="scientific">Rheinheimera sp. BAL341</name>
    <dbReference type="NCBI Taxonomy" id="1708203"/>
    <lineage>
        <taxon>Bacteria</taxon>
        <taxon>Pseudomonadati</taxon>
        <taxon>Pseudomonadota</taxon>
        <taxon>Gammaproteobacteria</taxon>
        <taxon>Chromatiales</taxon>
        <taxon>Chromatiaceae</taxon>
        <taxon>Rheinheimera</taxon>
    </lineage>
</organism>
<gene>
    <name evidence="4" type="ORF">BAL341_3146</name>
</gene>
<dbReference type="Gene3D" id="3.40.50.1820">
    <property type="entry name" value="alpha/beta hydrolase"/>
    <property type="match status" value="1"/>
</dbReference>
<dbReference type="Gene3D" id="1.10.3020.10">
    <property type="entry name" value="alpha-amino acid ester hydrolase ( Helical cap domain)"/>
    <property type="match status" value="1"/>
</dbReference>
<feature type="chain" id="PRO_5019773073" evidence="2">
    <location>
        <begin position="25"/>
        <end position="584"/>
    </location>
</feature>
<evidence type="ECO:0000313" key="4">
    <source>
        <dbReference type="EMBL" id="VHO06088.1"/>
    </source>
</evidence>
<dbReference type="Gene3D" id="2.60.120.260">
    <property type="entry name" value="Galactose-binding domain-like"/>
    <property type="match status" value="1"/>
</dbReference>
<proteinExistence type="predicted"/>
<dbReference type="NCBIfam" id="TIGR00976">
    <property type="entry name" value="CocE_NonD"/>
    <property type="match status" value="1"/>
</dbReference>